<dbReference type="Proteomes" id="UP001597511">
    <property type="component" value="Unassembled WGS sequence"/>
</dbReference>
<name>A0ABW6A9I7_9BACT</name>
<organism evidence="1 2">
    <name type="scientific">Terrimonas rubra</name>
    <dbReference type="NCBI Taxonomy" id="1035890"/>
    <lineage>
        <taxon>Bacteria</taxon>
        <taxon>Pseudomonadati</taxon>
        <taxon>Bacteroidota</taxon>
        <taxon>Chitinophagia</taxon>
        <taxon>Chitinophagales</taxon>
        <taxon>Chitinophagaceae</taxon>
        <taxon>Terrimonas</taxon>
    </lineage>
</organism>
<keyword evidence="2" id="KW-1185">Reference proteome</keyword>
<evidence type="ECO:0000313" key="2">
    <source>
        <dbReference type="Proteomes" id="UP001597511"/>
    </source>
</evidence>
<protein>
    <submittedName>
        <fullName evidence="1">Uncharacterized protein</fullName>
    </submittedName>
</protein>
<dbReference type="RefSeq" id="WP_386103388.1">
    <property type="nucleotide sequence ID" value="NZ_JBHUOZ010000003.1"/>
</dbReference>
<evidence type="ECO:0000313" key="1">
    <source>
        <dbReference type="EMBL" id="MFD2922054.1"/>
    </source>
</evidence>
<proteinExistence type="predicted"/>
<dbReference type="EMBL" id="JBHUOZ010000003">
    <property type="protein sequence ID" value="MFD2922054.1"/>
    <property type="molecule type" value="Genomic_DNA"/>
</dbReference>
<sequence>MRIDQIHERINFIADKEQSGYFTPAEIDIAIDTASMWLFNQFLEVYATSTESQEALSPFKDMEYVLTNSDGEFKVVSTNYMRLIGLKVSVLSANNIPTHSGVPIMDESELAFRLNSQLKKPTRQYPVGEEIGIGSYRLHPKEVHAGEIRFLRRPAKPVFAIDDEGNYDDVNSVQLEWGEQFIGKIILQTLVILGIHLDNNWLRENGMALPQSNV</sequence>
<gene>
    <name evidence="1" type="ORF">ACFS6H_20200</name>
</gene>
<comment type="caution">
    <text evidence="1">The sequence shown here is derived from an EMBL/GenBank/DDBJ whole genome shotgun (WGS) entry which is preliminary data.</text>
</comment>
<reference evidence="2" key="1">
    <citation type="journal article" date="2019" name="Int. J. Syst. Evol. Microbiol.">
        <title>The Global Catalogue of Microorganisms (GCM) 10K type strain sequencing project: providing services to taxonomists for standard genome sequencing and annotation.</title>
        <authorList>
            <consortium name="The Broad Institute Genomics Platform"/>
            <consortium name="The Broad Institute Genome Sequencing Center for Infectious Disease"/>
            <person name="Wu L."/>
            <person name="Ma J."/>
        </authorList>
    </citation>
    <scope>NUCLEOTIDE SEQUENCE [LARGE SCALE GENOMIC DNA]</scope>
    <source>
        <strain evidence="2">KCTC 23299</strain>
    </source>
</reference>
<accession>A0ABW6A9I7</accession>